<gene>
    <name evidence="1" type="ORF">SAMN05444141_10998</name>
</gene>
<dbReference type="RefSeq" id="WP_054783574.1">
    <property type="nucleotide sequence ID" value="NZ_FPBD01000009.1"/>
</dbReference>
<dbReference type="AlphaFoldDB" id="A0A1I7DL20"/>
<dbReference type="Proteomes" id="UP000183371">
    <property type="component" value="Unassembled WGS sequence"/>
</dbReference>
<reference evidence="2" key="1">
    <citation type="submission" date="2016-10" db="EMBL/GenBank/DDBJ databases">
        <authorList>
            <person name="Varghese N."/>
            <person name="Submissions S."/>
        </authorList>
    </citation>
    <scope>NUCLEOTIDE SEQUENCE [LARGE SCALE GENOMIC DNA]</scope>
    <source>
        <strain evidence="2">DSM 17465</strain>
    </source>
</reference>
<dbReference type="EMBL" id="FPBD01000009">
    <property type="protein sequence ID" value="SFU12381.1"/>
    <property type="molecule type" value="Genomic_DNA"/>
</dbReference>
<organism evidence="1 2">
    <name type="scientific">Pseudovibrio denitrificans</name>
    <dbReference type="NCBI Taxonomy" id="258256"/>
    <lineage>
        <taxon>Bacteria</taxon>
        <taxon>Pseudomonadati</taxon>
        <taxon>Pseudomonadota</taxon>
        <taxon>Alphaproteobacteria</taxon>
        <taxon>Hyphomicrobiales</taxon>
        <taxon>Stappiaceae</taxon>
        <taxon>Pseudovibrio</taxon>
    </lineage>
</organism>
<proteinExistence type="predicted"/>
<keyword evidence="2" id="KW-1185">Reference proteome</keyword>
<evidence type="ECO:0000313" key="2">
    <source>
        <dbReference type="Proteomes" id="UP000183371"/>
    </source>
</evidence>
<sequence length="211" mass="24844">MDDVKEREAYIAGDLKREDWHKRRVELRDKPSPELWAETFDKFLMRRLKDRYLEPIQAIQEAGALEGEGFAIVSIQCALIEFLAALKLGKNFKYLVRGERLGEFEYSKSRELFRDFLVTEKPFANCFKTIESAESFYSNVRCALLHEARTKNGWLIWASGNVAVDPQKKRVWRNQLQEAIKEYIRTYGEDLIEQRDLQLAFIRKFSHLADT</sequence>
<protein>
    <submittedName>
        <fullName evidence="1">Uncharacterized protein</fullName>
    </submittedName>
</protein>
<accession>A0A1I7DL20</accession>
<evidence type="ECO:0000313" key="1">
    <source>
        <dbReference type="EMBL" id="SFU12381.1"/>
    </source>
</evidence>
<name>A0A1I7DL20_9HYPH</name>